<accession>A0ABZ0W3Q6</accession>
<feature type="chain" id="PRO_5047353000" description="Beta-lactamase-inhibitor-like PepSY-like domain-containing protein" evidence="1">
    <location>
        <begin position="21"/>
        <end position="150"/>
    </location>
</feature>
<sequence length="150" mass="17005">MKNLILSTAFILAITGSAFAGSAEPANEYVLKTFNQIFKEAINVSWTNTGNHFEAYFVGDNNVKTRALLDAKGNLVQTIRYYKEEDLPSNVLYAIKREFRDKDIWGVTEVSNKNGVNYRIVLRDDKNYTHVNANSIGETEVVSKYKRGDK</sequence>
<proteinExistence type="predicted"/>
<keyword evidence="3" id="KW-1185">Reference proteome</keyword>
<name>A0ABZ0W3Q6_9BACT</name>
<dbReference type="Gene3D" id="3.10.450.360">
    <property type="match status" value="1"/>
</dbReference>
<keyword evidence="1" id="KW-0732">Signal</keyword>
<dbReference type="Proteomes" id="UP001325680">
    <property type="component" value="Chromosome"/>
</dbReference>
<dbReference type="RefSeq" id="WP_114790317.1">
    <property type="nucleotide sequence ID" value="NZ_CP139960.1"/>
</dbReference>
<evidence type="ECO:0000256" key="1">
    <source>
        <dbReference type="SAM" id="SignalP"/>
    </source>
</evidence>
<dbReference type="SUPFAM" id="SSF160574">
    <property type="entry name" value="BT0923-like"/>
    <property type="match status" value="1"/>
</dbReference>
<protein>
    <recommendedName>
        <fullName evidence="4">Beta-lactamase-inhibitor-like PepSY-like domain-containing protein</fullName>
    </recommendedName>
</protein>
<evidence type="ECO:0000313" key="3">
    <source>
        <dbReference type="Proteomes" id="UP001325680"/>
    </source>
</evidence>
<evidence type="ECO:0000313" key="2">
    <source>
        <dbReference type="EMBL" id="WQD36705.1"/>
    </source>
</evidence>
<feature type="signal peptide" evidence="1">
    <location>
        <begin position="1"/>
        <end position="20"/>
    </location>
</feature>
<dbReference type="EMBL" id="CP139960">
    <property type="protein sequence ID" value="WQD36705.1"/>
    <property type="molecule type" value="Genomic_DNA"/>
</dbReference>
<evidence type="ECO:0008006" key="4">
    <source>
        <dbReference type="Google" id="ProtNLM"/>
    </source>
</evidence>
<gene>
    <name evidence="2" type="ORF">U0035_13615</name>
</gene>
<organism evidence="2 3">
    <name type="scientific">Niabella yanshanensis</name>
    <dbReference type="NCBI Taxonomy" id="577386"/>
    <lineage>
        <taxon>Bacteria</taxon>
        <taxon>Pseudomonadati</taxon>
        <taxon>Bacteroidota</taxon>
        <taxon>Chitinophagia</taxon>
        <taxon>Chitinophagales</taxon>
        <taxon>Chitinophagaceae</taxon>
        <taxon>Niabella</taxon>
    </lineage>
</organism>
<reference evidence="2 3" key="1">
    <citation type="submission" date="2023-12" db="EMBL/GenBank/DDBJ databases">
        <title>Genome sequencing and assembly of bacterial species from a model synthetic community.</title>
        <authorList>
            <person name="Hogle S.L."/>
        </authorList>
    </citation>
    <scope>NUCLEOTIDE SEQUENCE [LARGE SCALE GENOMIC DNA]</scope>
    <source>
        <strain evidence="2 3">HAMBI_3031</strain>
    </source>
</reference>